<dbReference type="FunFam" id="3.30.160.60:FF:001450">
    <property type="entry name" value="zinc finger protein 774"/>
    <property type="match status" value="1"/>
</dbReference>
<evidence type="ECO:0000256" key="4">
    <source>
        <dbReference type="ARBA" id="ARBA00022771"/>
    </source>
</evidence>
<dbReference type="GO" id="GO:0000981">
    <property type="term" value="F:DNA-binding transcription factor activity, RNA polymerase II-specific"/>
    <property type="evidence" value="ECO:0007669"/>
    <property type="project" value="TreeGrafter"/>
</dbReference>
<keyword evidence="6" id="KW-0238">DNA-binding</keyword>
<dbReference type="STRING" id="407821.A0A087T8F2"/>
<dbReference type="OrthoDB" id="6478496at2759"/>
<comment type="subcellular location">
    <subcellularLocation>
        <location evidence="1">Nucleus</location>
    </subcellularLocation>
</comment>
<keyword evidence="3" id="KW-0677">Repeat</keyword>
<evidence type="ECO:0000256" key="6">
    <source>
        <dbReference type="ARBA" id="ARBA00023125"/>
    </source>
</evidence>
<evidence type="ECO:0000313" key="10">
    <source>
        <dbReference type="EMBL" id="KFM61391.1"/>
    </source>
</evidence>
<evidence type="ECO:0000256" key="3">
    <source>
        <dbReference type="ARBA" id="ARBA00022737"/>
    </source>
</evidence>
<keyword evidence="7" id="KW-0539">Nucleus</keyword>
<evidence type="ECO:0000256" key="7">
    <source>
        <dbReference type="ARBA" id="ARBA00023242"/>
    </source>
</evidence>
<feature type="non-terminal residue" evidence="10">
    <location>
        <position position="60"/>
    </location>
</feature>
<dbReference type="EMBL" id="KK113930">
    <property type="protein sequence ID" value="KFM61391.1"/>
    <property type="molecule type" value="Genomic_DNA"/>
</dbReference>
<dbReference type="GO" id="GO:0005634">
    <property type="term" value="C:nucleus"/>
    <property type="evidence" value="ECO:0007669"/>
    <property type="project" value="UniProtKB-SubCell"/>
</dbReference>
<feature type="domain" description="C2H2-type" evidence="9">
    <location>
        <begin position="1"/>
        <end position="27"/>
    </location>
</feature>
<sequence length="60" mass="7128">MCSICGKLFAQKKYLNRHMVTHNDEKPYGCDICLKSFRYKASLNNHMRAHADENPYKYDE</sequence>
<gene>
    <name evidence="10" type="ORF">X975_01384</name>
</gene>
<dbReference type="Pfam" id="PF13912">
    <property type="entry name" value="zf-C2H2_6"/>
    <property type="match status" value="1"/>
</dbReference>
<dbReference type="Proteomes" id="UP000054359">
    <property type="component" value="Unassembled WGS sequence"/>
</dbReference>
<dbReference type="PANTHER" id="PTHR24394">
    <property type="entry name" value="ZINC FINGER PROTEIN"/>
    <property type="match status" value="1"/>
</dbReference>
<dbReference type="SUPFAM" id="SSF57667">
    <property type="entry name" value="beta-beta-alpha zinc fingers"/>
    <property type="match status" value="1"/>
</dbReference>
<reference evidence="10 11" key="1">
    <citation type="submission" date="2013-11" db="EMBL/GenBank/DDBJ databases">
        <title>Genome sequencing of Stegodyphus mimosarum.</title>
        <authorList>
            <person name="Bechsgaard J."/>
        </authorList>
    </citation>
    <scope>NUCLEOTIDE SEQUENCE [LARGE SCALE GENOMIC DNA]</scope>
</reference>
<dbReference type="Pfam" id="PF00096">
    <property type="entry name" value="zf-C2H2"/>
    <property type="match status" value="1"/>
</dbReference>
<keyword evidence="11" id="KW-1185">Reference proteome</keyword>
<evidence type="ECO:0000256" key="2">
    <source>
        <dbReference type="ARBA" id="ARBA00022723"/>
    </source>
</evidence>
<name>A0A087T8F2_STEMI</name>
<keyword evidence="4 8" id="KW-0863">Zinc-finger</keyword>
<dbReference type="PANTHER" id="PTHR24394:SF44">
    <property type="entry name" value="ZINC FINGER PROTEIN 271-LIKE"/>
    <property type="match status" value="1"/>
</dbReference>
<dbReference type="Gene3D" id="3.30.160.60">
    <property type="entry name" value="Classic Zinc Finger"/>
    <property type="match status" value="2"/>
</dbReference>
<organism evidence="10 11">
    <name type="scientific">Stegodyphus mimosarum</name>
    <name type="common">African social velvet spider</name>
    <dbReference type="NCBI Taxonomy" id="407821"/>
    <lineage>
        <taxon>Eukaryota</taxon>
        <taxon>Metazoa</taxon>
        <taxon>Ecdysozoa</taxon>
        <taxon>Arthropoda</taxon>
        <taxon>Chelicerata</taxon>
        <taxon>Arachnida</taxon>
        <taxon>Araneae</taxon>
        <taxon>Araneomorphae</taxon>
        <taxon>Entelegynae</taxon>
        <taxon>Eresoidea</taxon>
        <taxon>Eresidae</taxon>
        <taxon>Stegodyphus</taxon>
    </lineage>
</organism>
<dbReference type="InterPro" id="IPR013087">
    <property type="entry name" value="Znf_C2H2_type"/>
</dbReference>
<proteinExistence type="predicted"/>
<dbReference type="InterPro" id="IPR036236">
    <property type="entry name" value="Znf_C2H2_sf"/>
</dbReference>
<dbReference type="FunFam" id="3.30.160.60:FF:002075">
    <property type="entry name" value="zinc finger protein 646"/>
    <property type="match status" value="1"/>
</dbReference>
<evidence type="ECO:0000256" key="5">
    <source>
        <dbReference type="ARBA" id="ARBA00022833"/>
    </source>
</evidence>
<dbReference type="AlphaFoldDB" id="A0A087T8F2"/>
<evidence type="ECO:0000256" key="1">
    <source>
        <dbReference type="ARBA" id="ARBA00004123"/>
    </source>
</evidence>
<feature type="domain" description="C2H2-type" evidence="9">
    <location>
        <begin position="28"/>
        <end position="55"/>
    </location>
</feature>
<evidence type="ECO:0000259" key="9">
    <source>
        <dbReference type="PROSITE" id="PS50157"/>
    </source>
</evidence>
<dbReference type="PROSITE" id="PS00028">
    <property type="entry name" value="ZINC_FINGER_C2H2_1"/>
    <property type="match status" value="2"/>
</dbReference>
<evidence type="ECO:0000256" key="8">
    <source>
        <dbReference type="PROSITE-ProRule" id="PRU00042"/>
    </source>
</evidence>
<dbReference type="GO" id="GO:0003677">
    <property type="term" value="F:DNA binding"/>
    <property type="evidence" value="ECO:0007669"/>
    <property type="project" value="UniProtKB-KW"/>
</dbReference>
<keyword evidence="2" id="KW-0479">Metal-binding</keyword>
<accession>A0A087T8F2</accession>
<evidence type="ECO:0000313" key="11">
    <source>
        <dbReference type="Proteomes" id="UP000054359"/>
    </source>
</evidence>
<dbReference type="PROSITE" id="PS50157">
    <property type="entry name" value="ZINC_FINGER_C2H2_2"/>
    <property type="match status" value="2"/>
</dbReference>
<dbReference type="GO" id="GO:0008270">
    <property type="term" value="F:zinc ion binding"/>
    <property type="evidence" value="ECO:0007669"/>
    <property type="project" value="UniProtKB-KW"/>
</dbReference>
<dbReference type="SMART" id="SM00355">
    <property type="entry name" value="ZnF_C2H2"/>
    <property type="match status" value="2"/>
</dbReference>
<protein>
    <submittedName>
        <fullName evidence="10">Zinc finger protein 73</fullName>
    </submittedName>
</protein>
<keyword evidence="5" id="KW-0862">Zinc</keyword>